<keyword evidence="7 16" id="KW-0285">Flavoprotein</keyword>
<keyword evidence="11 16" id="KW-0573">Peptidoglycan synthesis</keyword>
<dbReference type="GO" id="GO:0071949">
    <property type="term" value="F:FAD binding"/>
    <property type="evidence" value="ECO:0007669"/>
    <property type="project" value="InterPro"/>
</dbReference>
<dbReference type="HAMAP" id="MF_00037">
    <property type="entry name" value="MurB"/>
    <property type="match status" value="1"/>
</dbReference>
<accession>G5IEL3</accession>
<feature type="domain" description="FAD-binding PCMH-type" evidence="17">
    <location>
        <begin position="30"/>
        <end position="211"/>
    </location>
</feature>
<comment type="caution">
    <text evidence="18">The sequence shown here is derived from an EMBL/GenBank/DDBJ whole genome shotgun (WGS) entry which is preliminary data.</text>
</comment>
<dbReference type="Pfam" id="PF01565">
    <property type="entry name" value="FAD_binding_4"/>
    <property type="match status" value="1"/>
</dbReference>
<dbReference type="HOGENOM" id="CLU_035304_1_1_9"/>
<evidence type="ECO:0000313" key="18">
    <source>
        <dbReference type="EMBL" id="EHI60066.1"/>
    </source>
</evidence>
<keyword evidence="9 16" id="KW-0521">NADP</keyword>
<feature type="active site" evidence="16">
    <location>
        <position position="295"/>
    </location>
</feature>
<dbReference type="PROSITE" id="PS51387">
    <property type="entry name" value="FAD_PCMH"/>
    <property type="match status" value="1"/>
</dbReference>
<keyword evidence="13 16" id="KW-0131">Cell cycle</keyword>
<dbReference type="SUPFAM" id="SSF56194">
    <property type="entry name" value="Uridine diphospho-N-Acetylenolpyruvylglucosamine reductase, MurB, C-terminal domain"/>
    <property type="match status" value="1"/>
</dbReference>
<dbReference type="InterPro" id="IPR011601">
    <property type="entry name" value="MurB_C"/>
</dbReference>
<evidence type="ECO:0000256" key="16">
    <source>
        <dbReference type="HAMAP-Rule" id="MF_00037"/>
    </source>
</evidence>
<dbReference type="GO" id="GO:0008360">
    <property type="term" value="P:regulation of cell shape"/>
    <property type="evidence" value="ECO:0007669"/>
    <property type="project" value="UniProtKB-KW"/>
</dbReference>
<dbReference type="InterPro" id="IPR016166">
    <property type="entry name" value="FAD-bd_PCMH"/>
</dbReference>
<dbReference type="EMBL" id="ADLN01000036">
    <property type="protein sequence ID" value="EHI60066.1"/>
    <property type="molecule type" value="Genomic_DNA"/>
</dbReference>
<keyword evidence="10 16" id="KW-0133">Cell shape</keyword>
<dbReference type="AlphaFoldDB" id="G5IEL3"/>
<dbReference type="PANTHER" id="PTHR21071:SF4">
    <property type="entry name" value="UDP-N-ACETYLENOLPYRUVOYLGLUCOSAMINE REDUCTASE"/>
    <property type="match status" value="1"/>
</dbReference>
<evidence type="ECO:0000256" key="6">
    <source>
        <dbReference type="ARBA" id="ARBA00022618"/>
    </source>
</evidence>
<dbReference type="GO" id="GO:0005829">
    <property type="term" value="C:cytosol"/>
    <property type="evidence" value="ECO:0007669"/>
    <property type="project" value="TreeGrafter"/>
</dbReference>
<evidence type="ECO:0000256" key="3">
    <source>
        <dbReference type="ARBA" id="ARBA00004496"/>
    </source>
</evidence>
<keyword evidence="19" id="KW-1185">Reference proteome</keyword>
<dbReference type="UniPathway" id="UPA00219"/>
<dbReference type="Proteomes" id="UP000005384">
    <property type="component" value="Unassembled WGS sequence"/>
</dbReference>
<evidence type="ECO:0000256" key="1">
    <source>
        <dbReference type="ARBA" id="ARBA00001974"/>
    </source>
</evidence>
<evidence type="ECO:0000256" key="11">
    <source>
        <dbReference type="ARBA" id="ARBA00022984"/>
    </source>
</evidence>
<dbReference type="Gene3D" id="3.30.465.10">
    <property type="match status" value="1"/>
</dbReference>
<gene>
    <name evidence="16" type="primary">murB</name>
    <name evidence="18" type="ORF">HMPREF9473_01940</name>
</gene>
<dbReference type="GO" id="GO:0051301">
    <property type="term" value="P:cell division"/>
    <property type="evidence" value="ECO:0007669"/>
    <property type="project" value="UniProtKB-KW"/>
</dbReference>
<evidence type="ECO:0000256" key="15">
    <source>
        <dbReference type="ARBA" id="ARBA00048914"/>
    </source>
</evidence>
<organism evidence="18 19">
    <name type="scientific">Hungatella hathewayi WAL-18680</name>
    <dbReference type="NCBI Taxonomy" id="742737"/>
    <lineage>
        <taxon>Bacteria</taxon>
        <taxon>Bacillati</taxon>
        <taxon>Bacillota</taxon>
        <taxon>Clostridia</taxon>
        <taxon>Lachnospirales</taxon>
        <taxon>Lachnospiraceae</taxon>
        <taxon>Hungatella</taxon>
    </lineage>
</organism>
<dbReference type="InterPro" id="IPR003170">
    <property type="entry name" value="MurB"/>
</dbReference>
<feature type="active site" evidence="16">
    <location>
        <position position="175"/>
    </location>
</feature>
<dbReference type="SUPFAM" id="SSF56176">
    <property type="entry name" value="FAD-binding/transporter-associated domain-like"/>
    <property type="match status" value="1"/>
</dbReference>
<dbReference type="NCBIfam" id="TIGR00179">
    <property type="entry name" value="murB"/>
    <property type="match status" value="1"/>
</dbReference>
<dbReference type="InterPro" id="IPR036635">
    <property type="entry name" value="MurB_C_sf"/>
</dbReference>
<dbReference type="GO" id="GO:0008762">
    <property type="term" value="F:UDP-N-acetylmuramate dehydrogenase activity"/>
    <property type="evidence" value="ECO:0007669"/>
    <property type="project" value="UniProtKB-UniRule"/>
</dbReference>
<evidence type="ECO:0000256" key="4">
    <source>
        <dbReference type="ARBA" id="ARBA00004752"/>
    </source>
</evidence>
<dbReference type="RefSeq" id="WP_006779920.1">
    <property type="nucleotide sequence ID" value="NZ_CP040506.1"/>
</dbReference>
<keyword evidence="12 16" id="KW-0560">Oxidoreductase</keyword>
<evidence type="ECO:0000256" key="13">
    <source>
        <dbReference type="ARBA" id="ARBA00023306"/>
    </source>
</evidence>
<dbReference type="InterPro" id="IPR036318">
    <property type="entry name" value="FAD-bd_PCMH-like_sf"/>
</dbReference>
<evidence type="ECO:0000256" key="5">
    <source>
        <dbReference type="ARBA" id="ARBA00022490"/>
    </source>
</evidence>
<name>G5IEL3_9FIRM</name>
<dbReference type="GO" id="GO:0009252">
    <property type="term" value="P:peptidoglycan biosynthetic process"/>
    <property type="evidence" value="ECO:0007669"/>
    <property type="project" value="UniProtKB-UniRule"/>
</dbReference>
<dbReference type="Gene3D" id="3.90.78.10">
    <property type="entry name" value="UDP-N-acetylenolpyruvoylglucosamine reductase, C-terminal domain"/>
    <property type="match status" value="1"/>
</dbReference>
<keyword evidence="5 16" id="KW-0963">Cytoplasm</keyword>
<evidence type="ECO:0000259" key="17">
    <source>
        <dbReference type="PROSITE" id="PS51387"/>
    </source>
</evidence>
<dbReference type="PANTHER" id="PTHR21071">
    <property type="entry name" value="UDP-N-ACETYLENOLPYRUVOYLGLUCOSAMINE REDUCTASE"/>
    <property type="match status" value="1"/>
</dbReference>
<reference evidence="18 19" key="1">
    <citation type="submission" date="2011-08" db="EMBL/GenBank/DDBJ databases">
        <title>The Genome Sequence of Clostridium hathewayi WAL-18680.</title>
        <authorList>
            <consortium name="The Broad Institute Genome Sequencing Platform"/>
            <person name="Earl A."/>
            <person name="Ward D."/>
            <person name="Feldgarden M."/>
            <person name="Gevers D."/>
            <person name="Finegold S.M."/>
            <person name="Summanen P.H."/>
            <person name="Molitoris D.R."/>
            <person name="Song M."/>
            <person name="Daigneault M."/>
            <person name="Allen-Vercoe E."/>
            <person name="Young S.K."/>
            <person name="Zeng Q."/>
            <person name="Gargeya S."/>
            <person name="Fitzgerald M."/>
            <person name="Haas B."/>
            <person name="Abouelleil A."/>
            <person name="Alvarado L."/>
            <person name="Arachchi H.M."/>
            <person name="Berlin A."/>
            <person name="Brown A."/>
            <person name="Chapman S.B."/>
            <person name="Chen Z."/>
            <person name="Dunbar C."/>
            <person name="Freedman E."/>
            <person name="Gearin G."/>
            <person name="Gellesch M."/>
            <person name="Goldberg J."/>
            <person name="Griggs A."/>
            <person name="Gujja S."/>
            <person name="Heiman D."/>
            <person name="Howarth C."/>
            <person name="Larson L."/>
            <person name="Lui A."/>
            <person name="MacDonald P.J.P."/>
            <person name="Montmayeur A."/>
            <person name="Murphy C."/>
            <person name="Neiman D."/>
            <person name="Pearson M."/>
            <person name="Priest M."/>
            <person name="Roberts A."/>
            <person name="Saif S."/>
            <person name="Shea T."/>
            <person name="Shenoy N."/>
            <person name="Sisk P."/>
            <person name="Stolte C."/>
            <person name="Sykes S."/>
            <person name="Wortman J."/>
            <person name="Nusbaum C."/>
            <person name="Birren B."/>
        </authorList>
    </citation>
    <scope>NUCLEOTIDE SEQUENCE [LARGE SCALE GENOMIC DNA]</scope>
    <source>
        <strain evidence="18 19">WAL-18680</strain>
    </source>
</reference>
<comment type="subcellular location">
    <subcellularLocation>
        <location evidence="3 16">Cytoplasm</location>
    </subcellularLocation>
</comment>
<comment type="catalytic activity">
    <reaction evidence="15 16">
        <text>UDP-N-acetyl-alpha-D-muramate + NADP(+) = UDP-N-acetyl-3-O-(1-carboxyvinyl)-alpha-D-glucosamine + NADPH + H(+)</text>
        <dbReference type="Rhea" id="RHEA:12248"/>
        <dbReference type="ChEBI" id="CHEBI:15378"/>
        <dbReference type="ChEBI" id="CHEBI:57783"/>
        <dbReference type="ChEBI" id="CHEBI:58349"/>
        <dbReference type="ChEBI" id="CHEBI:68483"/>
        <dbReference type="ChEBI" id="CHEBI:70757"/>
        <dbReference type="EC" id="1.3.1.98"/>
    </reaction>
</comment>
<evidence type="ECO:0000256" key="2">
    <source>
        <dbReference type="ARBA" id="ARBA00003921"/>
    </source>
</evidence>
<evidence type="ECO:0000256" key="9">
    <source>
        <dbReference type="ARBA" id="ARBA00022857"/>
    </source>
</evidence>
<dbReference type="NCBIfam" id="NF010480">
    <property type="entry name" value="PRK13905.1"/>
    <property type="match status" value="1"/>
</dbReference>
<evidence type="ECO:0000256" key="14">
    <source>
        <dbReference type="ARBA" id="ARBA00023316"/>
    </source>
</evidence>
<protein>
    <recommendedName>
        <fullName evidence="16">UDP-N-acetylenolpyruvoylglucosamine reductase</fullName>
        <ecNumber evidence="16">1.3.1.98</ecNumber>
    </recommendedName>
    <alternativeName>
        <fullName evidence="16">UDP-N-acetylmuramate dehydrogenase</fullName>
    </alternativeName>
</protein>
<dbReference type="InterPro" id="IPR006094">
    <property type="entry name" value="Oxid_FAD_bind_N"/>
</dbReference>
<sequence>MAEFLEQLGRLLEEASVKTDERMANHTTFRIGGPADYYVTPKNVGELSAVVQLCRQEQMPYYVVGNGSNLLVSDSGYRGVIIAMTDSLGSCQIDGTRVTAGAGIRLYRLAKKIEEASLTGFEFAAGIPGTLGGALVMNAGAYGSEMKNILTSADVLDRDRRILTLTAEELELGYRHSCIPEKGYLVLSGTFELSHGEPANIRETMEELSRRRREKQPLEYPSAGSTFKRPEGHFAGKLIEEAGLRGFSVGGAQVAEKHCGFVINRDHATASDVRNLCREVAKRVKEHSGVDLEMEVKILGDIE</sequence>
<evidence type="ECO:0000256" key="12">
    <source>
        <dbReference type="ARBA" id="ARBA00023002"/>
    </source>
</evidence>
<proteinExistence type="inferred from homology"/>
<keyword evidence="6 16" id="KW-0132">Cell division</keyword>
<feature type="active site" description="Proton donor" evidence="16">
    <location>
        <position position="225"/>
    </location>
</feature>
<dbReference type="InterPro" id="IPR016167">
    <property type="entry name" value="FAD-bd_PCMH_sub1"/>
</dbReference>
<keyword evidence="8 16" id="KW-0274">FAD</keyword>
<evidence type="ECO:0000256" key="8">
    <source>
        <dbReference type="ARBA" id="ARBA00022827"/>
    </source>
</evidence>
<evidence type="ECO:0000256" key="10">
    <source>
        <dbReference type="ARBA" id="ARBA00022960"/>
    </source>
</evidence>
<dbReference type="OrthoDB" id="9804753at2"/>
<keyword evidence="14 16" id="KW-0961">Cell wall biogenesis/degradation</keyword>
<dbReference type="Pfam" id="PF02873">
    <property type="entry name" value="MurB_C"/>
    <property type="match status" value="1"/>
</dbReference>
<dbReference type="InterPro" id="IPR016169">
    <property type="entry name" value="FAD-bd_PCMH_sub2"/>
</dbReference>
<comment type="cofactor">
    <cofactor evidence="1 16">
        <name>FAD</name>
        <dbReference type="ChEBI" id="CHEBI:57692"/>
    </cofactor>
</comment>
<comment type="similarity">
    <text evidence="16">Belongs to the MurB family.</text>
</comment>
<evidence type="ECO:0000256" key="7">
    <source>
        <dbReference type="ARBA" id="ARBA00022630"/>
    </source>
</evidence>
<evidence type="ECO:0000313" key="19">
    <source>
        <dbReference type="Proteomes" id="UP000005384"/>
    </source>
</evidence>
<dbReference type="Gene3D" id="3.30.43.10">
    <property type="entry name" value="Uridine Diphospho-n-acetylenolpyruvylglucosamine Reductase, domain 2"/>
    <property type="match status" value="1"/>
</dbReference>
<dbReference type="PATRIC" id="fig|742737.3.peg.1967"/>
<comment type="pathway">
    <text evidence="4 16">Cell wall biogenesis; peptidoglycan biosynthesis.</text>
</comment>
<comment type="function">
    <text evidence="2 16">Cell wall formation.</text>
</comment>
<dbReference type="EC" id="1.3.1.98" evidence="16"/>
<dbReference type="GO" id="GO:0071555">
    <property type="term" value="P:cell wall organization"/>
    <property type="evidence" value="ECO:0007669"/>
    <property type="project" value="UniProtKB-KW"/>
</dbReference>